<accession>A0A1E1F021</accession>
<comment type="similarity">
    <text evidence="2 6">Belongs to the SURF1 family.</text>
</comment>
<evidence type="ECO:0000256" key="3">
    <source>
        <dbReference type="ARBA" id="ARBA00022692"/>
    </source>
</evidence>
<dbReference type="GO" id="GO:0005886">
    <property type="term" value="C:plasma membrane"/>
    <property type="evidence" value="ECO:0007669"/>
    <property type="project" value="UniProtKB-SubCell"/>
</dbReference>
<evidence type="ECO:0000256" key="4">
    <source>
        <dbReference type="ARBA" id="ARBA00022989"/>
    </source>
</evidence>
<dbReference type="PANTHER" id="PTHR23427:SF2">
    <property type="entry name" value="SURFEIT LOCUS PROTEIN 1"/>
    <property type="match status" value="1"/>
</dbReference>
<dbReference type="InterPro" id="IPR045214">
    <property type="entry name" value="Surf1/Surf4"/>
</dbReference>
<dbReference type="InterPro" id="IPR002994">
    <property type="entry name" value="Surf1/Shy1"/>
</dbReference>
<reference evidence="7 8" key="1">
    <citation type="submission" date="2016-10" db="EMBL/GenBank/DDBJ databases">
        <title>Complete Genome Sequence of the Nonylphenol-Degrading Bacterium Sphingobium cloacae JCM 10874T.</title>
        <authorList>
            <person name="Ootsuka M."/>
            <person name="Nishizawa T."/>
            <person name="Ohta H."/>
        </authorList>
    </citation>
    <scope>NUCLEOTIDE SEQUENCE [LARGE SCALE GENOMIC DNA]</scope>
    <source>
        <strain evidence="7 8">JCM 10874</strain>
    </source>
</reference>
<evidence type="ECO:0000313" key="8">
    <source>
        <dbReference type="Proteomes" id="UP000218272"/>
    </source>
</evidence>
<organism evidence="7 8">
    <name type="scientific">Sphingobium cloacae</name>
    <dbReference type="NCBI Taxonomy" id="120107"/>
    <lineage>
        <taxon>Bacteria</taxon>
        <taxon>Pseudomonadati</taxon>
        <taxon>Pseudomonadota</taxon>
        <taxon>Alphaproteobacteria</taxon>
        <taxon>Sphingomonadales</taxon>
        <taxon>Sphingomonadaceae</taxon>
        <taxon>Sphingobium</taxon>
    </lineage>
</organism>
<dbReference type="Proteomes" id="UP000218272">
    <property type="component" value="Chromosome SCLO_1"/>
</dbReference>
<evidence type="ECO:0000256" key="1">
    <source>
        <dbReference type="ARBA" id="ARBA00004370"/>
    </source>
</evidence>
<feature type="transmembrane region" description="Helical" evidence="6">
    <location>
        <begin position="205"/>
        <end position="225"/>
    </location>
</feature>
<keyword evidence="4 6" id="KW-1133">Transmembrane helix</keyword>
<keyword evidence="3 6" id="KW-0812">Transmembrane</keyword>
<sequence>MTARRRSAGFLIGLTLIAALLVAGFGALGAWQVKRLAWKRDLIARVEARIHADPVAAPRSAGKADEYRRLRVTGRFLNDEATLVQAATVRGAGYWVMTPLVTEDGFTVIVNRGFVPPEAKAAYERPQGPVTLTGLLRVSEPGGGFLRANDPAADRWYSRDVAAMAAKRGLKRPVAGYFIDAEASPSPDMPPVGGLTVVAFPNHHLSYALTWFALAIMSAGAYIFVMRVEWKARAAA</sequence>
<dbReference type="AlphaFoldDB" id="A0A1E1F021"/>
<dbReference type="EMBL" id="AP017655">
    <property type="protein sequence ID" value="BAV63877.1"/>
    <property type="molecule type" value="Genomic_DNA"/>
</dbReference>
<dbReference type="RefSeq" id="WP_066514172.1">
    <property type="nucleotide sequence ID" value="NZ_AP017655.1"/>
</dbReference>
<dbReference type="OrthoDB" id="6079986at2"/>
<proteinExistence type="inferred from homology"/>
<comment type="caution">
    <text evidence="6">Lacks conserved residue(s) required for the propagation of feature annotation.</text>
</comment>
<comment type="subcellular location">
    <subcellularLocation>
        <location evidence="6">Cell membrane</location>
        <topology evidence="6">Multi-pass membrane protein</topology>
    </subcellularLocation>
    <subcellularLocation>
        <location evidence="1">Membrane</location>
    </subcellularLocation>
</comment>
<protein>
    <recommendedName>
        <fullName evidence="6">SURF1-like protein</fullName>
    </recommendedName>
</protein>
<keyword evidence="5 6" id="KW-0472">Membrane</keyword>
<dbReference type="CDD" id="cd06662">
    <property type="entry name" value="SURF1"/>
    <property type="match status" value="1"/>
</dbReference>
<dbReference type="PROSITE" id="PS50895">
    <property type="entry name" value="SURF1"/>
    <property type="match status" value="1"/>
</dbReference>
<keyword evidence="8" id="KW-1185">Reference proteome</keyword>
<evidence type="ECO:0000256" key="6">
    <source>
        <dbReference type="RuleBase" id="RU363076"/>
    </source>
</evidence>
<dbReference type="PANTHER" id="PTHR23427">
    <property type="entry name" value="SURFEIT LOCUS PROTEIN"/>
    <property type="match status" value="1"/>
</dbReference>
<dbReference type="KEGG" id="sclo:SCLO_1008370"/>
<evidence type="ECO:0000256" key="5">
    <source>
        <dbReference type="ARBA" id="ARBA00023136"/>
    </source>
</evidence>
<gene>
    <name evidence="7" type="ORF">SCLO_1008370</name>
</gene>
<keyword evidence="6" id="KW-1003">Cell membrane</keyword>
<evidence type="ECO:0000256" key="2">
    <source>
        <dbReference type="ARBA" id="ARBA00007165"/>
    </source>
</evidence>
<dbReference type="Pfam" id="PF02104">
    <property type="entry name" value="SURF1"/>
    <property type="match status" value="1"/>
</dbReference>
<evidence type="ECO:0000313" key="7">
    <source>
        <dbReference type="EMBL" id="BAV63877.1"/>
    </source>
</evidence>
<name>A0A1E1F021_9SPHN</name>